<dbReference type="Pfam" id="PF13359">
    <property type="entry name" value="DDE_Tnp_4"/>
    <property type="match status" value="1"/>
</dbReference>
<dbReference type="GO" id="GO:0003677">
    <property type="term" value="F:DNA binding"/>
    <property type="evidence" value="ECO:0007669"/>
    <property type="project" value="UniProtKB-KW"/>
</dbReference>
<dbReference type="Pfam" id="PF13613">
    <property type="entry name" value="HTH_Tnp_4"/>
    <property type="match status" value="1"/>
</dbReference>
<sequence length="265" mass="30713">MNYESSKKLSDVRFKRLVGVERITFEKMLEILTVAYQAKHSKGGRKPKMSLEDILMATLQYLREYRTYEQIAADFGVHESNLIRRSHWVEETLVQNGFAIGKREIKDTDTLIVDATEVRINAPKKQKLNYSGKKKIHASKAQIIVTGQGRILFLDVQLNYCHDMKLFRTSRRNLSKAQEILADSGYQGLTKLYPQAKTPVKSSKLHPLTKEEKSYNRALSSRRIKVENVFAKFKVFKIFSTTYRNRKKRFGLRMNLIAGIINFEG</sequence>
<dbReference type="GO" id="GO:0032196">
    <property type="term" value="P:transposition"/>
    <property type="evidence" value="ECO:0007669"/>
    <property type="project" value="UniProtKB-KW"/>
</dbReference>
<dbReference type="OrthoDB" id="2230554at2"/>
<keyword evidence="3" id="KW-0815">Transposition</keyword>
<comment type="similarity">
    <text evidence="2">Belongs to the transposase 11 family.</text>
</comment>
<dbReference type="RefSeq" id="WP_160332135.1">
    <property type="nucleotide sequence ID" value="NZ_WSRS01000006.1"/>
</dbReference>
<dbReference type="EMBL" id="WSRS01000006">
    <property type="protein sequence ID" value="MVX58306.1"/>
    <property type="molecule type" value="Genomic_DNA"/>
</dbReference>
<dbReference type="AlphaFoldDB" id="A0A7X3G726"/>
<evidence type="ECO:0000313" key="9">
    <source>
        <dbReference type="EMBL" id="MVX58306.1"/>
    </source>
</evidence>
<dbReference type="InterPro" id="IPR027805">
    <property type="entry name" value="Transposase_HTH_dom"/>
</dbReference>
<comment type="caution">
    <text evidence="9">The sequence shown here is derived from an EMBL/GenBank/DDBJ whole genome shotgun (WGS) entry which is preliminary data.</text>
</comment>
<feature type="domain" description="DDE Tnp4" evidence="7">
    <location>
        <begin position="113"/>
        <end position="249"/>
    </location>
</feature>
<organism evidence="9 10">
    <name type="scientific">Streptococcus danieliae</name>
    <dbReference type="NCBI Taxonomy" id="747656"/>
    <lineage>
        <taxon>Bacteria</taxon>
        <taxon>Bacillati</taxon>
        <taxon>Bacillota</taxon>
        <taxon>Bacilli</taxon>
        <taxon>Lactobacillales</taxon>
        <taxon>Streptococcaceae</taxon>
        <taxon>Streptococcus</taxon>
    </lineage>
</organism>
<evidence type="ECO:0000256" key="2">
    <source>
        <dbReference type="ARBA" id="ARBA00010075"/>
    </source>
</evidence>
<dbReference type="PANTHER" id="PTHR30007:SF0">
    <property type="entry name" value="TRANSPOSASE"/>
    <property type="match status" value="1"/>
</dbReference>
<comment type="cofactor">
    <cofactor evidence="1">
        <name>a divalent metal cation</name>
        <dbReference type="ChEBI" id="CHEBI:60240"/>
    </cofactor>
</comment>
<dbReference type="InterPro" id="IPR047959">
    <property type="entry name" value="Transpos_IS5"/>
</dbReference>
<dbReference type="NCBIfam" id="NF033581">
    <property type="entry name" value="transpos_IS5_4"/>
    <property type="match status" value="1"/>
</dbReference>
<dbReference type="Proteomes" id="UP000461595">
    <property type="component" value="Unassembled WGS sequence"/>
</dbReference>
<keyword evidence="4" id="KW-0479">Metal-binding</keyword>
<reference evidence="9 10" key="1">
    <citation type="submission" date="2019-12" db="EMBL/GenBank/DDBJ databases">
        <title>Microbes associate with the intestines of laboratory mice.</title>
        <authorList>
            <person name="Navarre W."/>
            <person name="Wong E."/>
        </authorList>
    </citation>
    <scope>NUCLEOTIDE SEQUENCE [LARGE SCALE GENOMIC DNA]</scope>
    <source>
        <strain evidence="9 10">NM51_B2-22</strain>
    </source>
</reference>
<protein>
    <submittedName>
        <fullName evidence="9">IS5 family transposase</fullName>
    </submittedName>
</protein>
<gene>
    <name evidence="9" type="ORF">E5983_01385</name>
</gene>
<evidence type="ECO:0000259" key="7">
    <source>
        <dbReference type="Pfam" id="PF13359"/>
    </source>
</evidence>
<evidence type="ECO:0000313" key="10">
    <source>
        <dbReference type="Proteomes" id="UP000461595"/>
    </source>
</evidence>
<evidence type="ECO:0000256" key="6">
    <source>
        <dbReference type="ARBA" id="ARBA00023172"/>
    </source>
</evidence>
<evidence type="ECO:0000256" key="3">
    <source>
        <dbReference type="ARBA" id="ARBA00022578"/>
    </source>
</evidence>
<feature type="domain" description="Transposase Helix-turn-helix" evidence="8">
    <location>
        <begin position="48"/>
        <end position="97"/>
    </location>
</feature>
<keyword evidence="6" id="KW-0233">DNA recombination</keyword>
<accession>A0A7X3G726</accession>
<evidence type="ECO:0000259" key="8">
    <source>
        <dbReference type="Pfam" id="PF13613"/>
    </source>
</evidence>
<dbReference type="InterPro" id="IPR027806">
    <property type="entry name" value="HARBI1_dom"/>
</dbReference>
<dbReference type="PANTHER" id="PTHR30007">
    <property type="entry name" value="PHP DOMAIN PROTEIN"/>
    <property type="match status" value="1"/>
</dbReference>
<proteinExistence type="inferred from homology"/>
<name>A0A7X3G726_9STRE</name>
<keyword evidence="5" id="KW-0238">DNA-binding</keyword>
<evidence type="ECO:0000256" key="5">
    <source>
        <dbReference type="ARBA" id="ARBA00023125"/>
    </source>
</evidence>
<dbReference type="GO" id="GO:0046872">
    <property type="term" value="F:metal ion binding"/>
    <property type="evidence" value="ECO:0007669"/>
    <property type="project" value="UniProtKB-KW"/>
</dbReference>
<dbReference type="GO" id="GO:0006310">
    <property type="term" value="P:DNA recombination"/>
    <property type="evidence" value="ECO:0007669"/>
    <property type="project" value="UniProtKB-KW"/>
</dbReference>
<evidence type="ECO:0000256" key="4">
    <source>
        <dbReference type="ARBA" id="ARBA00022723"/>
    </source>
</evidence>
<evidence type="ECO:0000256" key="1">
    <source>
        <dbReference type="ARBA" id="ARBA00001968"/>
    </source>
</evidence>